<proteinExistence type="predicted"/>
<dbReference type="EMBL" id="BDCO01000002">
    <property type="protein sequence ID" value="GAT31711.1"/>
    <property type="molecule type" value="Genomic_DNA"/>
</dbReference>
<dbReference type="InterPro" id="IPR037523">
    <property type="entry name" value="VOC_core"/>
</dbReference>
<organism evidence="3 4">
    <name type="scientific">Terrimicrobium sacchariphilum</name>
    <dbReference type="NCBI Taxonomy" id="690879"/>
    <lineage>
        <taxon>Bacteria</taxon>
        <taxon>Pseudomonadati</taxon>
        <taxon>Verrucomicrobiota</taxon>
        <taxon>Terrimicrobiia</taxon>
        <taxon>Terrimicrobiales</taxon>
        <taxon>Terrimicrobiaceae</taxon>
        <taxon>Terrimicrobium</taxon>
    </lineage>
</organism>
<evidence type="ECO:0000256" key="1">
    <source>
        <dbReference type="ARBA" id="ARBA00022723"/>
    </source>
</evidence>
<reference evidence="4" key="1">
    <citation type="journal article" date="2017" name="Genome Announc.">
        <title>Draft Genome Sequence of Terrimicrobium sacchariphilum NM-5T, a Facultative Anaerobic Soil Bacterium of the Class Spartobacteria.</title>
        <authorList>
            <person name="Qiu Y.L."/>
            <person name="Tourlousse D.M."/>
            <person name="Matsuura N."/>
            <person name="Ohashi A."/>
            <person name="Sekiguchi Y."/>
        </authorList>
    </citation>
    <scope>NUCLEOTIDE SEQUENCE [LARGE SCALE GENOMIC DNA]</scope>
    <source>
        <strain evidence="4">NM-5</strain>
    </source>
</reference>
<dbReference type="AlphaFoldDB" id="A0A146G222"/>
<dbReference type="RefSeq" id="WP_075077596.1">
    <property type="nucleotide sequence ID" value="NZ_BDCO01000002.1"/>
</dbReference>
<protein>
    <submittedName>
        <fullName evidence="3">Catechol 2,3-dioxygenase</fullName>
    </submittedName>
</protein>
<evidence type="ECO:0000313" key="3">
    <source>
        <dbReference type="EMBL" id="GAT31711.1"/>
    </source>
</evidence>
<dbReference type="GO" id="GO:0046872">
    <property type="term" value="F:metal ion binding"/>
    <property type="evidence" value="ECO:0007669"/>
    <property type="project" value="UniProtKB-KW"/>
</dbReference>
<comment type="caution">
    <text evidence="3">The sequence shown here is derived from an EMBL/GenBank/DDBJ whole genome shotgun (WGS) entry which is preliminary data.</text>
</comment>
<dbReference type="CDD" id="cd08353">
    <property type="entry name" value="VOC_like"/>
    <property type="match status" value="1"/>
</dbReference>
<dbReference type="Pfam" id="PF00903">
    <property type="entry name" value="Glyoxalase"/>
    <property type="match status" value="1"/>
</dbReference>
<dbReference type="InterPro" id="IPR029068">
    <property type="entry name" value="Glyas_Bleomycin-R_OHBP_Dase"/>
</dbReference>
<accession>A0A146G222</accession>
<dbReference type="InterPro" id="IPR004360">
    <property type="entry name" value="Glyas_Fos-R_dOase_dom"/>
</dbReference>
<keyword evidence="1" id="KW-0479">Metal-binding</keyword>
<dbReference type="GO" id="GO:0046491">
    <property type="term" value="P:L-methylmalonyl-CoA metabolic process"/>
    <property type="evidence" value="ECO:0007669"/>
    <property type="project" value="TreeGrafter"/>
</dbReference>
<dbReference type="Proteomes" id="UP000076023">
    <property type="component" value="Unassembled WGS sequence"/>
</dbReference>
<dbReference type="PANTHER" id="PTHR43048:SF5">
    <property type="entry name" value="BLR5325 PROTEIN"/>
    <property type="match status" value="1"/>
</dbReference>
<dbReference type="Gene3D" id="3.10.180.10">
    <property type="entry name" value="2,3-Dihydroxybiphenyl 1,2-Dioxygenase, domain 1"/>
    <property type="match status" value="1"/>
</dbReference>
<dbReference type="GO" id="GO:0004493">
    <property type="term" value="F:methylmalonyl-CoA epimerase activity"/>
    <property type="evidence" value="ECO:0007669"/>
    <property type="project" value="TreeGrafter"/>
</dbReference>
<feature type="domain" description="VOC" evidence="2">
    <location>
        <begin position="5"/>
        <end position="143"/>
    </location>
</feature>
<gene>
    <name evidence="3" type="ORF">TSACC_2105</name>
</gene>
<dbReference type="InterPro" id="IPR051785">
    <property type="entry name" value="MMCE/EMCE_epimerase"/>
</dbReference>
<evidence type="ECO:0000259" key="2">
    <source>
        <dbReference type="PROSITE" id="PS51819"/>
    </source>
</evidence>
<sequence length="145" mass="15933">MAIRRIDHVGLVVEDLATVQDFFEHLGLEVAGDADVEGDWVDRVIGLKDAKCSMVMMTTPDGEAMLEIIQFERPVSEEGIRHTQLNAPGLRHVAFVVDDVEATAARLQQKGATLLGEIVNYEGVYKLCCLRGPEGILLELAEELS</sequence>
<evidence type="ECO:0000313" key="4">
    <source>
        <dbReference type="Proteomes" id="UP000076023"/>
    </source>
</evidence>
<keyword evidence="3" id="KW-0223">Dioxygenase</keyword>
<keyword evidence="4" id="KW-1185">Reference proteome</keyword>
<dbReference type="InParanoid" id="A0A146G222"/>
<keyword evidence="3" id="KW-0560">Oxidoreductase</keyword>
<dbReference type="GO" id="GO:0051213">
    <property type="term" value="F:dioxygenase activity"/>
    <property type="evidence" value="ECO:0007669"/>
    <property type="project" value="UniProtKB-KW"/>
</dbReference>
<dbReference type="PANTHER" id="PTHR43048">
    <property type="entry name" value="METHYLMALONYL-COA EPIMERASE"/>
    <property type="match status" value="1"/>
</dbReference>
<name>A0A146G222_TERSA</name>
<dbReference type="OrthoDB" id="9795618at2"/>
<dbReference type="STRING" id="690879.TSACC_2105"/>
<dbReference type="SUPFAM" id="SSF54593">
    <property type="entry name" value="Glyoxalase/Bleomycin resistance protein/Dihydroxybiphenyl dioxygenase"/>
    <property type="match status" value="1"/>
</dbReference>
<dbReference type="PROSITE" id="PS51819">
    <property type="entry name" value="VOC"/>
    <property type="match status" value="1"/>
</dbReference>